<evidence type="ECO:0000313" key="2">
    <source>
        <dbReference type="Proteomes" id="UP000032534"/>
    </source>
</evidence>
<dbReference type="OrthoDB" id="9925533at2"/>
<dbReference type="AlphaFoldDB" id="A0A0D7WYF1"/>
<dbReference type="Proteomes" id="UP000032534">
    <property type="component" value="Unassembled WGS sequence"/>
</dbReference>
<organism evidence="1 2">
    <name type="scientific">Paenibacillus terrae</name>
    <dbReference type="NCBI Taxonomy" id="159743"/>
    <lineage>
        <taxon>Bacteria</taxon>
        <taxon>Bacillati</taxon>
        <taxon>Bacillota</taxon>
        <taxon>Bacilli</taxon>
        <taxon>Bacillales</taxon>
        <taxon>Paenibacillaceae</taxon>
        <taxon>Paenibacillus</taxon>
    </lineage>
</organism>
<dbReference type="RefSeq" id="WP_044647710.1">
    <property type="nucleotide sequence ID" value="NZ_JTHP01000044.1"/>
</dbReference>
<reference evidence="1 2" key="1">
    <citation type="submission" date="2014-11" db="EMBL/GenBank/DDBJ databases">
        <title>Draft Genome Sequences of Paenibacillus polymyxa NRRL B-30509 and Paenibacillus terrae NRRL B-30644, Strains from a Poultry Environment that Produce Tridecaptin A and Paenicidins.</title>
        <authorList>
            <person name="van Belkum M.J."/>
            <person name="Lohans C.T."/>
            <person name="Vederas J.C."/>
        </authorList>
    </citation>
    <scope>NUCLEOTIDE SEQUENCE [LARGE SCALE GENOMIC DNA]</scope>
    <source>
        <strain evidence="1 2">NRRL B-30644</strain>
    </source>
</reference>
<proteinExistence type="predicted"/>
<dbReference type="PATRIC" id="fig|159743.3.peg.4363"/>
<sequence>MNKSKNDIVHVFEELSEAGNGVLAIPPQNAEEREERDRLMQEYLRKKKTTVGFNAGTIK</sequence>
<keyword evidence="2" id="KW-1185">Reference proteome</keyword>
<evidence type="ECO:0000313" key="1">
    <source>
        <dbReference type="EMBL" id="KJD44004.1"/>
    </source>
</evidence>
<protein>
    <submittedName>
        <fullName evidence="1">Uncharacterized protein</fullName>
    </submittedName>
</protein>
<comment type="caution">
    <text evidence="1">The sequence shown here is derived from an EMBL/GenBank/DDBJ whole genome shotgun (WGS) entry which is preliminary data.</text>
</comment>
<dbReference type="EMBL" id="JTHP01000044">
    <property type="protein sequence ID" value="KJD44004.1"/>
    <property type="molecule type" value="Genomic_DNA"/>
</dbReference>
<name>A0A0D7WYF1_9BACL</name>
<accession>A0A0D7WYF1</accession>
<gene>
    <name evidence="1" type="ORF">QD47_19555</name>
</gene>